<dbReference type="Proteomes" id="UP000628448">
    <property type="component" value="Unassembled WGS sequence"/>
</dbReference>
<evidence type="ECO:0000313" key="1">
    <source>
        <dbReference type="EMBL" id="MBG9376371.1"/>
    </source>
</evidence>
<dbReference type="RefSeq" id="WP_196990384.1">
    <property type="nucleotide sequence ID" value="NZ_JADWYR010000001.1"/>
</dbReference>
<accession>A0A931E6I0</accession>
<reference evidence="1" key="1">
    <citation type="submission" date="2020-11" db="EMBL/GenBank/DDBJ databases">
        <title>Bacterial whole genome sequence for Panacibacter sp. DH6.</title>
        <authorList>
            <person name="Le V."/>
            <person name="Ko S."/>
            <person name="Ahn C.-Y."/>
            <person name="Oh H.-M."/>
        </authorList>
    </citation>
    <scope>NUCLEOTIDE SEQUENCE</scope>
    <source>
        <strain evidence="1">DH6</strain>
    </source>
</reference>
<dbReference type="EMBL" id="JADWYR010000001">
    <property type="protein sequence ID" value="MBG9376371.1"/>
    <property type="molecule type" value="Genomic_DNA"/>
</dbReference>
<comment type="caution">
    <text evidence="1">The sequence shown here is derived from an EMBL/GenBank/DDBJ whole genome shotgun (WGS) entry which is preliminary data.</text>
</comment>
<evidence type="ECO:0000313" key="2">
    <source>
        <dbReference type="Proteomes" id="UP000628448"/>
    </source>
</evidence>
<proteinExistence type="predicted"/>
<dbReference type="AlphaFoldDB" id="A0A931E6I0"/>
<protein>
    <submittedName>
        <fullName evidence="1">Uncharacterized protein</fullName>
    </submittedName>
</protein>
<sequence length="145" mass="16739">MRKFSQKPELDIILDILDTAIVYRPDSPFLQSLRMQYLERGSLSKKQLQGLHNKASKINEVATSKLATLEAKIIKMPDRFRSDLPEITKPLYEKDTASENLVEDILARYPQHKRVLFFKSKLANNEILQPAEVAELNKFAKLLLK</sequence>
<gene>
    <name evidence="1" type="ORF">I5907_09015</name>
</gene>
<organism evidence="1 2">
    <name type="scientific">Panacibacter microcysteis</name>
    <dbReference type="NCBI Taxonomy" id="2793269"/>
    <lineage>
        <taxon>Bacteria</taxon>
        <taxon>Pseudomonadati</taxon>
        <taxon>Bacteroidota</taxon>
        <taxon>Chitinophagia</taxon>
        <taxon>Chitinophagales</taxon>
        <taxon>Chitinophagaceae</taxon>
        <taxon>Panacibacter</taxon>
    </lineage>
</organism>
<name>A0A931E6I0_9BACT</name>
<keyword evidence="2" id="KW-1185">Reference proteome</keyword>